<proteinExistence type="predicted"/>
<feature type="region of interest" description="Disordered" evidence="2">
    <location>
        <begin position="1"/>
        <end position="97"/>
    </location>
</feature>
<dbReference type="Proteomes" id="UP000250235">
    <property type="component" value="Unassembled WGS sequence"/>
</dbReference>
<evidence type="ECO:0000256" key="1">
    <source>
        <dbReference type="SAM" id="Coils"/>
    </source>
</evidence>
<feature type="compositionally biased region" description="Basic residues" evidence="2">
    <location>
        <begin position="46"/>
        <end position="57"/>
    </location>
</feature>
<evidence type="ECO:0000313" key="4">
    <source>
        <dbReference type="Proteomes" id="UP000250235"/>
    </source>
</evidence>
<organism evidence="3 4">
    <name type="scientific">Dorcoceras hygrometricum</name>
    <dbReference type="NCBI Taxonomy" id="472368"/>
    <lineage>
        <taxon>Eukaryota</taxon>
        <taxon>Viridiplantae</taxon>
        <taxon>Streptophyta</taxon>
        <taxon>Embryophyta</taxon>
        <taxon>Tracheophyta</taxon>
        <taxon>Spermatophyta</taxon>
        <taxon>Magnoliopsida</taxon>
        <taxon>eudicotyledons</taxon>
        <taxon>Gunneridae</taxon>
        <taxon>Pentapetalae</taxon>
        <taxon>asterids</taxon>
        <taxon>lamiids</taxon>
        <taxon>Lamiales</taxon>
        <taxon>Gesneriaceae</taxon>
        <taxon>Didymocarpoideae</taxon>
        <taxon>Trichosporeae</taxon>
        <taxon>Loxocarpinae</taxon>
        <taxon>Dorcoceras</taxon>
    </lineage>
</organism>
<feature type="compositionally biased region" description="Basic and acidic residues" evidence="2">
    <location>
        <begin position="1"/>
        <end position="45"/>
    </location>
</feature>
<accession>A0A2Z7BA95</accession>
<name>A0A2Z7BA95_9LAMI</name>
<keyword evidence="1" id="KW-0175">Coiled coil</keyword>
<sequence length="346" mass="39766">MTDTEEMRRRRDRYKKEDRYNRDDKNDDRNVERSKERSKDRPMRMRRDKKPSRKHDRKVLVAEESTKRWADSDSESSSSSSSSSDSEQEEVHCLMADQTSDDEVFDFSNIEFTREDLVTALNDMVKEYRKLSHSFEEAKAENMSLKSSLIESSSDELEDIDSLKTELSKLTAENDVLKYETSELKAEIEVLNQVVSAWNRSSRSLHKLNESKKLANDKSGLGFNSSEFNEGETSTHSQQAYDKFNKTGFVKANVIYDCFESVKYDDQNSPKLSDNGKAGIGFSKPESFKPNWLKNKLDKDKAKAGQKPFVHSTPLLNSYTHIDPISGTIRLYVLINTKSVTIILTI</sequence>
<evidence type="ECO:0000256" key="2">
    <source>
        <dbReference type="SAM" id="MobiDB-lite"/>
    </source>
</evidence>
<feature type="coiled-coil region" evidence="1">
    <location>
        <begin position="121"/>
        <end position="187"/>
    </location>
</feature>
<dbReference type="EMBL" id="KV007504">
    <property type="protein sequence ID" value="KZV31433.1"/>
    <property type="molecule type" value="Genomic_DNA"/>
</dbReference>
<protein>
    <submittedName>
        <fullName evidence="3">Uncharacterized protein</fullName>
    </submittedName>
</protein>
<feature type="compositionally biased region" description="Basic and acidic residues" evidence="2">
    <location>
        <begin position="58"/>
        <end position="71"/>
    </location>
</feature>
<feature type="compositionally biased region" description="Low complexity" evidence="2">
    <location>
        <begin position="75"/>
        <end position="85"/>
    </location>
</feature>
<gene>
    <name evidence="3" type="ORF">F511_36340</name>
</gene>
<evidence type="ECO:0000313" key="3">
    <source>
        <dbReference type="EMBL" id="KZV31433.1"/>
    </source>
</evidence>
<keyword evidence="4" id="KW-1185">Reference proteome</keyword>
<dbReference type="AlphaFoldDB" id="A0A2Z7BA95"/>
<reference evidence="3 4" key="1">
    <citation type="journal article" date="2015" name="Proc. Natl. Acad. Sci. U.S.A.">
        <title>The resurrection genome of Boea hygrometrica: A blueprint for survival of dehydration.</title>
        <authorList>
            <person name="Xiao L."/>
            <person name="Yang G."/>
            <person name="Zhang L."/>
            <person name="Yang X."/>
            <person name="Zhao S."/>
            <person name="Ji Z."/>
            <person name="Zhou Q."/>
            <person name="Hu M."/>
            <person name="Wang Y."/>
            <person name="Chen M."/>
            <person name="Xu Y."/>
            <person name="Jin H."/>
            <person name="Xiao X."/>
            <person name="Hu G."/>
            <person name="Bao F."/>
            <person name="Hu Y."/>
            <person name="Wan P."/>
            <person name="Li L."/>
            <person name="Deng X."/>
            <person name="Kuang T."/>
            <person name="Xiang C."/>
            <person name="Zhu J.K."/>
            <person name="Oliver M.J."/>
            <person name="He Y."/>
        </authorList>
    </citation>
    <scope>NUCLEOTIDE SEQUENCE [LARGE SCALE GENOMIC DNA]</scope>
    <source>
        <strain evidence="4">cv. XS01</strain>
    </source>
</reference>